<proteinExistence type="predicted"/>
<organism evidence="1 2">
    <name type="scientific">Meloidogyne enterolobii</name>
    <name type="common">Root-knot nematode worm</name>
    <name type="synonym">Meloidogyne mayaguensis</name>
    <dbReference type="NCBI Taxonomy" id="390850"/>
    <lineage>
        <taxon>Eukaryota</taxon>
        <taxon>Metazoa</taxon>
        <taxon>Ecdysozoa</taxon>
        <taxon>Nematoda</taxon>
        <taxon>Chromadorea</taxon>
        <taxon>Rhabditida</taxon>
        <taxon>Tylenchina</taxon>
        <taxon>Tylenchomorpha</taxon>
        <taxon>Tylenchoidea</taxon>
        <taxon>Meloidogynidae</taxon>
        <taxon>Meloidogyninae</taxon>
        <taxon>Meloidogyne</taxon>
    </lineage>
</organism>
<evidence type="ECO:0000313" key="1">
    <source>
        <dbReference type="EMBL" id="CAK5058757.1"/>
    </source>
</evidence>
<name>A0ACB0YQX2_MELEN</name>
<accession>A0ACB0YQX2</accession>
<reference evidence="1" key="1">
    <citation type="submission" date="2023-11" db="EMBL/GenBank/DDBJ databases">
        <authorList>
            <person name="Poullet M."/>
        </authorList>
    </citation>
    <scope>NUCLEOTIDE SEQUENCE</scope>
    <source>
        <strain evidence="1">E1834</strain>
    </source>
</reference>
<gene>
    <name evidence="1" type="ORF">MENTE1834_LOCUS15528</name>
</gene>
<comment type="caution">
    <text evidence="1">The sequence shown here is derived from an EMBL/GenBank/DDBJ whole genome shotgun (WGS) entry which is preliminary data.</text>
</comment>
<sequence length="120" mass="13248">MAKISTYNFYTSQKFILLSSHVSLSPPSNVYPTAKRSLTITNGCGAAHSTFGGRILLMSGGAGDSALSGWPTNHQTCVLERNGKNKGEEDEKGTRKFKKMQRGGEKHLKNKRKRPHIEEL</sequence>
<dbReference type="Proteomes" id="UP001497535">
    <property type="component" value="Unassembled WGS sequence"/>
</dbReference>
<dbReference type="EMBL" id="CAVMJV010000017">
    <property type="protein sequence ID" value="CAK5058757.1"/>
    <property type="molecule type" value="Genomic_DNA"/>
</dbReference>
<keyword evidence="2" id="KW-1185">Reference proteome</keyword>
<protein>
    <submittedName>
        <fullName evidence="1">Uncharacterized protein</fullName>
    </submittedName>
</protein>
<evidence type="ECO:0000313" key="2">
    <source>
        <dbReference type="Proteomes" id="UP001497535"/>
    </source>
</evidence>